<gene>
    <name evidence="11" type="ORF">BKA16_004251</name>
</gene>
<comment type="caution">
    <text evidence="11">The sequence shown here is derived from an EMBL/GenBank/DDBJ whole genome shotgun (WGS) entry which is preliminary data.</text>
</comment>
<evidence type="ECO:0000259" key="9">
    <source>
        <dbReference type="Pfam" id="PF02687"/>
    </source>
</evidence>
<evidence type="ECO:0000256" key="6">
    <source>
        <dbReference type="ARBA" id="ARBA00023136"/>
    </source>
</evidence>
<feature type="transmembrane region" description="Helical" evidence="8">
    <location>
        <begin position="240"/>
        <end position="262"/>
    </location>
</feature>
<dbReference type="AlphaFoldDB" id="A0A840F7Z5"/>
<sequence>MFVAWRELWFARGRFVLVAAVVALITVLVGFLSGLAGGLAAQNVSAILHLAADRVVVQQPSDGEASFSTSEISDATIDRWRHAEGVESVTPIGIAPSRAGRDDAEDSTGVTVFSALSTTEVASPFRDVRPLGDAEIALSAGAASSLHAAVGDTVTVAGLELTVAQVGPDIWYSHTPVVVVPPGAWADLSAGTGRTGEPTALAVVGDPDWNGLSTATGTSARTPLMSLRALDSFTSEIGSLGLMIVLLFAISALVVGAFFTVWTMQRAADTAVLRALGATTGSLVRGALGQAAIVLAVGVGIGLCVVVVVGGLLERALPFAVTPLTTIAPAAVLGILGLAGATLALRPITTTDPLTALGSNR</sequence>
<dbReference type="PANTHER" id="PTHR43738">
    <property type="entry name" value="ABC TRANSPORTER, MEMBRANE PROTEIN"/>
    <property type="match status" value="1"/>
</dbReference>
<evidence type="ECO:0000313" key="11">
    <source>
        <dbReference type="EMBL" id="MBB4137699.1"/>
    </source>
</evidence>
<reference evidence="11 12" key="1">
    <citation type="submission" date="2020-08" db="EMBL/GenBank/DDBJ databases">
        <title>Sequencing the genomes of 1000 actinobacteria strains.</title>
        <authorList>
            <person name="Klenk H.-P."/>
        </authorList>
    </citation>
    <scope>NUCLEOTIDE SEQUENCE [LARGE SCALE GENOMIC DNA]</scope>
    <source>
        <strain evidence="11 12">DSM 45298</strain>
    </source>
</reference>
<proteinExistence type="inferred from homology"/>
<accession>A0A840F7Z5</accession>
<dbReference type="InterPro" id="IPR003838">
    <property type="entry name" value="ABC3_permease_C"/>
</dbReference>
<evidence type="ECO:0000256" key="7">
    <source>
        <dbReference type="ARBA" id="ARBA00038076"/>
    </source>
</evidence>
<keyword evidence="5 8" id="KW-1133">Transmembrane helix</keyword>
<dbReference type="PANTHER" id="PTHR43738:SF1">
    <property type="entry name" value="HEMIN TRANSPORT SYSTEM PERMEASE PROTEIN HRTB-RELATED"/>
    <property type="match status" value="1"/>
</dbReference>
<evidence type="ECO:0000256" key="5">
    <source>
        <dbReference type="ARBA" id="ARBA00022989"/>
    </source>
</evidence>
<dbReference type="InterPro" id="IPR051125">
    <property type="entry name" value="ABC-4/HrtB_transporter"/>
</dbReference>
<evidence type="ECO:0000259" key="10">
    <source>
        <dbReference type="Pfam" id="PF12704"/>
    </source>
</evidence>
<keyword evidence="3" id="KW-1003">Cell membrane</keyword>
<comment type="similarity">
    <text evidence="7">Belongs to the ABC-4 integral membrane protein family.</text>
</comment>
<feature type="transmembrane region" description="Helical" evidence="8">
    <location>
        <begin position="283"/>
        <end position="313"/>
    </location>
</feature>
<evidence type="ECO:0000256" key="3">
    <source>
        <dbReference type="ARBA" id="ARBA00022475"/>
    </source>
</evidence>
<keyword evidence="2" id="KW-0813">Transport</keyword>
<evidence type="ECO:0000256" key="4">
    <source>
        <dbReference type="ARBA" id="ARBA00022692"/>
    </source>
</evidence>
<evidence type="ECO:0000256" key="8">
    <source>
        <dbReference type="SAM" id="Phobius"/>
    </source>
</evidence>
<evidence type="ECO:0000313" key="12">
    <source>
        <dbReference type="Proteomes" id="UP000551501"/>
    </source>
</evidence>
<dbReference type="Pfam" id="PF12704">
    <property type="entry name" value="MacB_PCD"/>
    <property type="match status" value="1"/>
</dbReference>
<keyword evidence="4 8" id="KW-0812">Transmembrane</keyword>
<name>A0A840F7Z5_9ACTN</name>
<keyword evidence="6 8" id="KW-0472">Membrane</keyword>
<dbReference type="Proteomes" id="UP000551501">
    <property type="component" value="Unassembled WGS sequence"/>
</dbReference>
<dbReference type="RefSeq" id="WP_183372526.1">
    <property type="nucleotide sequence ID" value="NZ_BAABHL010000001.1"/>
</dbReference>
<evidence type="ECO:0000256" key="1">
    <source>
        <dbReference type="ARBA" id="ARBA00004651"/>
    </source>
</evidence>
<organism evidence="11 12">
    <name type="scientific">Gordonia humi</name>
    <dbReference type="NCBI Taxonomy" id="686429"/>
    <lineage>
        <taxon>Bacteria</taxon>
        <taxon>Bacillati</taxon>
        <taxon>Actinomycetota</taxon>
        <taxon>Actinomycetes</taxon>
        <taxon>Mycobacteriales</taxon>
        <taxon>Gordoniaceae</taxon>
        <taxon>Gordonia</taxon>
    </lineage>
</organism>
<feature type="domain" description="MacB-like periplasmic core" evidence="10">
    <location>
        <begin position="18"/>
        <end position="188"/>
    </location>
</feature>
<dbReference type="InterPro" id="IPR025857">
    <property type="entry name" value="MacB_PCD"/>
</dbReference>
<evidence type="ECO:0000256" key="2">
    <source>
        <dbReference type="ARBA" id="ARBA00022448"/>
    </source>
</evidence>
<dbReference type="Pfam" id="PF02687">
    <property type="entry name" value="FtsX"/>
    <property type="match status" value="1"/>
</dbReference>
<keyword evidence="12" id="KW-1185">Reference proteome</keyword>
<dbReference type="EMBL" id="JACIFP010000001">
    <property type="protein sequence ID" value="MBB4137699.1"/>
    <property type="molecule type" value="Genomic_DNA"/>
</dbReference>
<feature type="transmembrane region" description="Helical" evidence="8">
    <location>
        <begin position="319"/>
        <end position="345"/>
    </location>
</feature>
<feature type="domain" description="ABC3 transporter permease C-terminal" evidence="9">
    <location>
        <begin position="242"/>
        <end position="352"/>
    </location>
</feature>
<protein>
    <submittedName>
        <fullName evidence="11">Putative ABC transport system permease protein</fullName>
    </submittedName>
</protein>
<comment type="subcellular location">
    <subcellularLocation>
        <location evidence="1">Cell membrane</location>
        <topology evidence="1">Multi-pass membrane protein</topology>
    </subcellularLocation>
</comment>
<dbReference type="GO" id="GO:0005886">
    <property type="term" value="C:plasma membrane"/>
    <property type="evidence" value="ECO:0007669"/>
    <property type="project" value="UniProtKB-SubCell"/>
</dbReference>